<reference evidence="4 5" key="1">
    <citation type="submission" date="2020-08" db="EMBL/GenBank/DDBJ databases">
        <title>Genomic Encyclopedia of Type Strains, Phase III (KMG-III): the genomes of soil and plant-associated and newly described type strains.</title>
        <authorList>
            <person name="Whitman W."/>
        </authorList>
    </citation>
    <scope>NUCLEOTIDE SEQUENCE [LARGE SCALE GENOMIC DNA]</scope>
    <source>
        <strain evidence="4 5">CECT 3226</strain>
    </source>
</reference>
<dbReference type="AlphaFoldDB" id="A0A7W8FD03"/>
<sequence length="404" mass="41239">MEQPNEHPCPECGAPRNRDNTPSCACTLRASDAFRDARTAEAAAAEDFDPLRIRPYVELDGGAGRSAEHDGPPEDSRASERSSGASSGSASPSGSPSEPRPEPSSASPEGGSAPEPHGAPPANDATMTLRRVPPGATDAPGTPGTPRAVDSTSVLPSSVLPTPLAPATTRPSATDLHLFETEEPAGTGPGAPEPDGGLGTPTRRRRPGMLFAAAGAVVAVVGAAGWASGLFSYETPSRDGAAPQDIRAGVPDPSSGAPSAAPTTSASSAAPAPSASPSASPSVSASPSASPLPSASSTSPGPSQPAEPSSPPTTTAPSDAAEDTDEDDDTGGPVLRRGDRGPEVTELQLRLRQLYLYNDDVNGQFSQRLEESLRNYQWSRGLSEELSVYGPETRSRLESETREP</sequence>
<dbReference type="Gene3D" id="1.10.101.10">
    <property type="entry name" value="PGBD-like superfamily/PGBD"/>
    <property type="match status" value="1"/>
</dbReference>
<dbReference type="Pfam" id="PF01471">
    <property type="entry name" value="PG_binding_1"/>
    <property type="match status" value="1"/>
</dbReference>
<protein>
    <recommendedName>
        <fullName evidence="3">Peptidoglycan binding-like domain-containing protein</fullName>
    </recommendedName>
</protein>
<feature type="domain" description="Peptidoglycan binding-like" evidence="3">
    <location>
        <begin position="340"/>
        <end position="396"/>
    </location>
</feature>
<keyword evidence="2" id="KW-0812">Transmembrane</keyword>
<name>A0A7W8FD03_9ACTN</name>
<evidence type="ECO:0000256" key="1">
    <source>
        <dbReference type="SAM" id="MobiDB-lite"/>
    </source>
</evidence>
<feature type="compositionally biased region" description="Low complexity" evidence="1">
    <location>
        <begin position="248"/>
        <end position="301"/>
    </location>
</feature>
<keyword evidence="2" id="KW-1133">Transmembrane helix</keyword>
<feature type="compositionally biased region" description="Low complexity" evidence="1">
    <location>
        <begin position="161"/>
        <end position="174"/>
    </location>
</feature>
<feature type="region of interest" description="Disordered" evidence="1">
    <location>
        <begin position="1"/>
        <end position="24"/>
    </location>
</feature>
<keyword evidence="5" id="KW-1185">Reference proteome</keyword>
<evidence type="ECO:0000313" key="5">
    <source>
        <dbReference type="Proteomes" id="UP000568022"/>
    </source>
</evidence>
<dbReference type="InterPro" id="IPR002477">
    <property type="entry name" value="Peptidoglycan-bd-like"/>
</dbReference>
<feature type="region of interest" description="Disordered" evidence="1">
    <location>
        <begin position="380"/>
        <end position="404"/>
    </location>
</feature>
<organism evidence="4 5">
    <name type="scientific">Streptomyces griseoloalbus</name>
    <dbReference type="NCBI Taxonomy" id="67303"/>
    <lineage>
        <taxon>Bacteria</taxon>
        <taxon>Bacillati</taxon>
        <taxon>Actinomycetota</taxon>
        <taxon>Actinomycetes</taxon>
        <taxon>Kitasatosporales</taxon>
        <taxon>Streptomycetaceae</taxon>
        <taxon>Streptomyces</taxon>
    </lineage>
</organism>
<dbReference type="Proteomes" id="UP000568022">
    <property type="component" value="Unassembled WGS sequence"/>
</dbReference>
<feature type="transmembrane region" description="Helical" evidence="2">
    <location>
        <begin position="210"/>
        <end position="233"/>
    </location>
</feature>
<comment type="caution">
    <text evidence="4">The sequence shown here is derived from an EMBL/GenBank/DDBJ whole genome shotgun (WGS) entry which is preliminary data.</text>
</comment>
<feature type="compositionally biased region" description="Low complexity" evidence="1">
    <location>
        <begin position="81"/>
        <end position="116"/>
    </location>
</feature>
<feature type="region of interest" description="Disordered" evidence="1">
    <location>
        <begin position="231"/>
        <end position="344"/>
    </location>
</feature>
<feature type="compositionally biased region" description="Basic and acidic residues" evidence="1">
    <location>
        <begin position="66"/>
        <end position="80"/>
    </location>
</feature>
<feature type="region of interest" description="Disordered" evidence="1">
    <location>
        <begin position="59"/>
        <end position="205"/>
    </location>
</feature>
<keyword evidence="2" id="KW-0472">Membrane</keyword>
<feature type="compositionally biased region" description="Basic and acidic residues" evidence="1">
    <location>
        <begin position="393"/>
        <end position="404"/>
    </location>
</feature>
<feature type="compositionally biased region" description="Acidic residues" evidence="1">
    <location>
        <begin position="320"/>
        <end position="330"/>
    </location>
</feature>
<dbReference type="InterPro" id="IPR036366">
    <property type="entry name" value="PGBDSf"/>
</dbReference>
<evidence type="ECO:0000259" key="3">
    <source>
        <dbReference type="Pfam" id="PF01471"/>
    </source>
</evidence>
<feature type="compositionally biased region" description="Pro residues" evidence="1">
    <location>
        <begin position="302"/>
        <end position="311"/>
    </location>
</feature>
<proteinExistence type="predicted"/>
<evidence type="ECO:0000313" key="4">
    <source>
        <dbReference type="EMBL" id="MBB5129905.1"/>
    </source>
</evidence>
<dbReference type="InterPro" id="IPR036365">
    <property type="entry name" value="PGBD-like_sf"/>
</dbReference>
<feature type="compositionally biased region" description="Polar residues" evidence="1">
    <location>
        <begin position="150"/>
        <end position="160"/>
    </location>
</feature>
<dbReference type="SUPFAM" id="SSF47090">
    <property type="entry name" value="PGBD-like"/>
    <property type="match status" value="1"/>
</dbReference>
<accession>A0A7W8FD03</accession>
<gene>
    <name evidence="4" type="ORF">FHS32_006699</name>
</gene>
<dbReference type="EMBL" id="JACHJE010000023">
    <property type="protein sequence ID" value="MBB5129905.1"/>
    <property type="molecule type" value="Genomic_DNA"/>
</dbReference>
<feature type="compositionally biased region" description="Low complexity" evidence="1">
    <location>
        <begin position="133"/>
        <end position="148"/>
    </location>
</feature>
<evidence type="ECO:0000256" key="2">
    <source>
        <dbReference type="SAM" id="Phobius"/>
    </source>
</evidence>